<dbReference type="NCBIfam" id="NF042991">
    <property type="entry name" value="alk_phos_PafA"/>
    <property type="match status" value="1"/>
</dbReference>
<reference evidence="7 8" key="2">
    <citation type="journal article" date="2016" name="Int. J. Syst. Evol. Microbiol.">
        <title>Flavisolibacter tropicus sp. nov., isolated from tropical soil.</title>
        <authorList>
            <person name="Lee J.J."/>
            <person name="Kang M.S."/>
            <person name="Kim G.S."/>
            <person name="Lee C.S."/>
            <person name="Lim S."/>
            <person name="Lee J."/>
            <person name="Roh S.H."/>
            <person name="Kang H."/>
            <person name="Ha J.M."/>
            <person name="Bae S."/>
            <person name="Jung H.Y."/>
            <person name="Kim M.K."/>
        </authorList>
    </citation>
    <scope>NUCLEOTIDE SEQUENCE [LARGE SCALE GENOMIC DNA]</scope>
    <source>
        <strain evidence="7 8">LCS9</strain>
    </source>
</reference>
<dbReference type="STRING" id="1492898.SY85_21385"/>
<dbReference type="PATRIC" id="fig|1492898.3.peg.4639"/>
<dbReference type="Gene3D" id="3.30.1360.150">
    <property type="match status" value="1"/>
</dbReference>
<dbReference type="Pfam" id="PF01663">
    <property type="entry name" value="Phosphodiest"/>
    <property type="match status" value="1"/>
</dbReference>
<dbReference type="InterPro" id="IPR017850">
    <property type="entry name" value="Alkaline_phosphatase_core_sf"/>
</dbReference>
<dbReference type="InterPro" id="IPR002591">
    <property type="entry name" value="Phosphodiest/P_Trfase"/>
</dbReference>
<dbReference type="CDD" id="cd16016">
    <property type="entry name" value="AP-SPAP"/>
    <property type="match status" value="1"/>
</dbReference>
<gene>
    <name evidence="7" type="ORF">SY85_21385</name>
</gene>
<dbReference type="KEGG" id="fla:SY85_21385"/>
<keyword evidence="2" id="KW-0479">Metal-binding</keyword>
<dbReference type="PANTHER" id="PTHR10151:SF120">
    <property type="entry name" value="BIS(5'-ADENOSYL)-TRIPHOSPHATASE"/>
    <property type="match status" value="1"/>
</dbReference>
<keyword evidence="3 6" id="KW-0732">Signal</keyword>
<evidence type="ECO:0000256" key="1">
    <source>
        <dbReference type="ARBA" id="ARBA00022553"/>
    </source>
</evidence>
<dbReference type="PIRSF" id="PIRSF031924">
    <property type="entry name" value="Pi-irrepressible_AP"/>
    <property type="match status" value="1"/>
</dbReference>
<proteinExistence type="predicted"/>
<dbReference type="AlphaFoldDB" id="A0A172U0U9"/>
<dbReference type="SUPFAM" id="SSF53649">
    <property type="entry name" value="Alkaline phosphatase-like"/>
    <property type="match status" value="1"/>
</dbReference>
<dbReference type="Gene3D" id="3.40.720.10">
    <property type="entry name" value="Alkaline Phosphatase, subunit A"/>
    <property type="match status" value="1"/>
</dbReference>
<dbReference type="GO" id="GO:0004035">
    <property type="term" value="F:alkaline phosphatase activity"/>
    <property type="evidence" value="ECO:0007669"/>
    <property type="project" value="InterPro"/>
</dbReference>
<feature type="signal peptide" evidence="6">
    <location>
        <begin position="1"/>
        <end position="19"/>
    </location>
</feature>
<accession>A0A172U0U9</accession>
<dbReference type="PANTHER" id="PTHR10151">
    <property type="entry name" value="ECTONUCLEOTIDE PYROPHOSPHATASE/PHOSPHODIESTERASE"/>
    <property type="match status" value="1"/>
</dbReference>
<protein>
    <submittedName>
        <fullName evidence="7">Nucleotide pyrophosphatase</fullName>
    </submittedName>
</protein>
<organism evidence="7 8">
    <name type="scientific">Flavisolibacter tropicus</name>
    <dbReference type="NCBI Taxonomy" id="1492898"/>
    <lineage>
        <taxon>Bacteria</taxon>
        <taxon>Pseudomonadati</taxon>
        <taxon>Bacteroidota</taxon>
        <taxon>Chitinophagia</taxon>
        <taxon>Chitinophagales</taxon>
        <taxon>Chitinophagaceae</taxon>
        <taxon>Flavisolibacter</taxon>
    </lineage>
</organism>
<keyword evidence="1 4" id="KW-0597">Phosphoprotein</keyword>
<evidence type="ECO:0000256" key="3">
    <source>
        <dbReference type="ARBA" id="ARBA00022729"/>
    </source>
</evidence>
<dbReference type="InterPro" id="IPR026263">
    <property type="entry name" value="Alkaline_phosphatase_prok"/>
</dbReference>
<evidence type="ECO:0000313" key="8">
    <source>
        <dbReference type="Proteomes" id="UP000077177"/>
    </source>
</evidence>
<dbReference type="Proteomes" id="UP000077177">
    <property type="component" value="Chromosome"/>
</dbReference>
<evidence type="ECO:0000256" key="4">
    <source>
        <dbReference type="PIRSR" id="PIRSR031924-50"/>
    </source>
</evidence>
<name>A0A172U0U9_9BACT</name>
<evidence type="ECO:0000313" key="7">
    <source>
        <dbReference type="EMBL" id="ANE52653.1"/>
    </source>
</evidence>
<evidence type="ECO:0000256" key="5">
    <source>
        <dbReference type="PIRSR" id="PIRSR031924-51"/>
    </source>
</evidence>
<sequence>MNRTFLFIVLLISSRFSFAQPPVSTALPRPKLVVGIVVDQMRWDYLYRFYDRYTANGFKRMLREGFTCENTRIDYMPTVTAIGHSTIYTGSVPAIHGITGNDFIIQATGKKMYCAEDSTVETVGSTSSAGRMSPRNLLASTITDELKLATNFRAKVIGLSLKDRGSILPAGHAADAAYWFDDATGNFITSTYYRKELPAWLNAFNQKGWAQKLLKQDWNTLYALNTYVQSTADNNRYEGAFAGAAGPAFPVSTSGMFAKDYSVIKTTPQGNTLMLELAKAAIENERMGKGGFTDFLAVSFSATDYVGHKFGVNAIETEDVYLRLDKTLAELFSYLDQSVGKNAYTVFLTADHGAAHNPNFLVDNKIPAGFWSSGDVLKELNNVLEKKYQYKNIVSSLLNYQVHLNQPLITKNGLNEEAIRADIVHFLKCQPTISFVADLNALEKAPLPESIKSSMVNGYNFKRSGPIFFVLEPAWYSGSAMSTGTSHGTWYGYDAHIPLVWMGWGIRQGQTNRPTKMTDIAPTLAALLKIQAPNGSVGQPIEEGLLYKSK</sequence>
<reference evidence="8" key="1">
    <citation type="submission" date="2015-01" db="EMBL/GenBank/DDBJ databases">
        <title>Flavisolibacter sp./LCS9/ whole genome sequencing.</title>
        <authorList>
            <person name="Kim M.K."/>
            <person name="Srinivasan S."/>
            <person name="Lee J.-J."/>
        </authorList>
    </citation>
    <scope>NUCLEOTIDE SEQUENCE [LARGE SCALE GENOMIC DNA]</scope>
    <source>
        <strain evidence="8">LCS9</strain>
    </source>
</reference>
<feature type="binding site" evidence="5">
    <location>
        <position position="101"/>
    </location>
    <ligand>
        <name>substrate</name>
    </ligand>
</feature>
<dbReference type="EMBL" id="CP011390">
    <property type="protein sequence ID" value="ANE52653.1"/>
    <property type="molecule type" value="Genomic_DNA"/>
</dbReference>
<dbReference type="GO" id="GO:0046872">
    <property type="term" value="F:metal ion binding"/>
    <property type="evidence" value="ECO:0007669"/>
    <property type="project" value="UniProtKB-KW"/>
</dbReference>
<feature type="active site" description="Phosphothreonine intermediate" evidence="4">
    <location>
        <position position="80"/>
    </location>
</feature>
<feature type="binding site" evidence="5">
    <location>
        <begin position="162"/>
        <end position="164"/>
    </location>
    <ligand>
        <name>substrate</name>
    </ligand>
</feature>
<keyword evidence="8" id="KW-1185">Reference proteome</keyword>
<dbReference type="OrthoDB" id="9766127at2"/>
<feature type="chain" id="PRO_5008001526" evidence="6">
    <location>
        <begin position="20"/>
        <end position="550"/>
    </location>
</feature>
<evidence type="ECO:0000256" key="2">
    <source>
        <dbReference type="ARBA" id="ARBA00022723"/>
    </source>
</evidence>
<evidence type="ECO:0000256" key="6">
    <source>
        <dbReference type="SAM" id="SignalP"/>
    </source>
</evidence>
<dbReference type="RefSeq" id="WP_066407499.1">
    <property type="nucleotide sequence ID" value="NZ_CP011390.1"/>
</dbReference>